<comment type="similarity">
    <text evidence="1">Belongs to the 5-formyltetrahydrofolate cyclo-ligase family.</text>
</comment>
<name>A0A7X1FXL0_9SPHN</name>
<dbReference type="NCBIfam" id="TIGR02727">
    <property type="entry name" value="MTHFS_bact"/>
    <property type="match status" value="1"/>
</dbReference>
<dbReference type="SUPFAM" id="SSF100950">
    <property type="entry name" value="NagB/RpiA/CoA transferase-like"/>
    <property type="match status" value="1"/>
</dbReference>
<keyword evidence="2" id="KW-0436">Ligase</keyword>
<dbReference type="EMBL" id="JACLAX010000002">
    <property type="protein sequence ID" value="MBC2668177.1"/>
    <property type="molecule type" value="Genomic_DNA"/>
</dbReference>
<evidence type="ECO:0000313" key="3">
    <source>
        <dbReference type="Proteomes" id="UP000551327"/>
    </source>
</evidence>
<keyword evidence="1" id="KW-0460">Magnesium</keyword>
<dbReference type="GO" id="GO:0009396">
    <property type="term" value="P:folic acid-containing compound biosynthetic process"/>
    <property type="evidence" value="ECO:0007669"/>
    <property type="project" value="TreeGrafter"/>
</dbReference>
<dbReference type="InterPro" id="IPR037171">
    <property type="entry name" value="NagB/RpiA_transferase-like"/>
</dbReference>
<proteinExistence type="inferred from homology"/>
<dbReference type="GO" id="GO:0005524">
    <property type="term" value="F:ATP binding"/>
    <property type="evidence" value="ECO:0007669"/>
    <property type="project" value="UniProtKB-KW"/>
</dbReference>
<dbReference type="Pfam" id="PF01812">
    <property type="entry name" value="5-FTHF_cyc-lig"/>
    <property type="match status" value="1"/>
</dbReference>
<dbReference type="AlphaFoldDB" id="A0A7X1FXL0"/>
<protein>
    <recommendedName>
        <fullName evidence="1">5-formyltetrahydrofolate cyclo-ligase</fullName>
        <ecNumber evidence="1">6.3.3.2</ecNumber>
    </recommendedName>
</protein>
<dbReference type="PANTHER" id="PTHR23407">
    <property type="entry name" value="ATPASE INHIBITOR/5-FORMYLTETRAHYDROFOLATE CYCLO-LIGASE"/>
    <property type="match status" value="1"/>
</dbReference>
<dbReference type="RefSeq" id="WP_185678055.1">
    <property type="nucleotide sequence ID" value="NZ_JACLAX010000002.1"/>
</dbReference>
<dbReference type="EC" id="6.3.3.2" evidence="1"/>
<sequence length="191" mass="20932">MDEKHALRTRLRAARRAHVEALPETVRGLILLRPPAPVAARVPVGSVVGLYHANPVEAPTGGYARWFFENGRHLALPWFADRAAPMSFRAWRDPFDLSDLVPGPWGALQPDESAAELVPAVAFVPLLGFTADGQRLGQGGGHYDRWLADHPATLPIGLAWDIQLCDSLPLEAHDRALAAVVTPTRIYEEQD</sequence>
<keyword evidence="1" id="KW-0547">Nucleotide-binding</keyword>
<dbReference type="InterPro" id="IPR024185">
    <property type="entry name" value="FTHF_cligase-like_sf"/>
</dbReference>
<dbReference type="InterPro" id="IPR002698">
    <property type="entry name" value="FTHF_cligase"/>
</dbReference>
<dbReference type="GO" id="GO:0035999">
    <property type="term" value="P:tetrahydrofolate interconversion"/>
    <property type="evidence" value="ECO:0007669"/>
    <property type="project" value="TreeGrafter"/>
</dbReference>
<dbReference type="Gene3D" id="3.40.50.10420">
    <property type="entry name" value="NagB/RpiA/CoA transferase-like"/>
    <property type="match status" value="1"/>
</dbReference>
<evidence type="ECO:0000256" key="1">
    <source>
        <dbReference type="RuleBase" id="RU361279"/>
    </source>
</evidence>
<keyword evidence="3" id="KW-1185">Reference proteome</keyword>
<evidence type="ECO:0000313" key="2">
    <source>
        <dbReference type="EMBL" id="MBC2668177.1"/>
    </source>
</evidence>
<keyword evidence="1" id="KW-0479">Metal-binding</keyword>
<dbReference type="GO" id="GO:0030272">
    <property type="term" value="F:5-formyltetrahydrofolate cyclo-ligase activity"/>
    <property type="evidence" value="ECO:0007669"/>
    <property type="project" value="UniProtKB-EC"/>
</dbReference>
<comment type="caution">
    <text evidence="2">The sequence shown here is derived from an EMBL/GenBank/DDBJ whole genome shotgun (WGS) entry which is preliminary data.</text>
</comment>
<comment type="cofactor">
    <cofactor evidence="1">
        <name>Mg(2+)</name>
        <dbReference type="ChEBI" id="CHEBI:18420"/>
    </cofactor>
</comment>
<organism evidence="2 3">
    <name type="scientific">Novosphingobium piscinae</name>
    <dbReference type="NCBI Taxonomy" id="1507448"/>
    <lineage>
        <taxon>Bacteria</taxon>
        <taxon>Pseudomonadati</taxon>
        <taxon>Pseudomonadota</taxon>
        <taxon>Alphaproteobacteria</taxon>
        <taxon>Sphingomonadales</taxon>
        <taxon>Sphingomonadaceae</taxon>
        <taxon>Novosphingobium</taxon>
    </lineage>
</organism>
<comment type="catalytic activity">
    <reaction evidence="1">
        <text>(6S)-5-formyl-5,6,7,8-tetrahydrofolate + ATP = (6R)-5,10-methenyltetrahydrofolate + ADP + phosphate</text>
        <dbReference type="Rhea" id="RHEA:10488"/>
        <dbReference type="ChEBI" id="CHEBI:30616"/>
        <dbReference type="ChEBI" id="CHEBI:43474"/>
        <dbReference type="ChEBI" id="CHEBI:57455"/>
        <dbReference type="ChEBI" id="CHEBI:57457"/>
        <dbReference type="ChEBI" id="CHEBI:456216"/>
        <dbReference type="EC" id="6.3.3.2"/>
    </reaction>
</comment>
<dbReference type="PANTHER" id="PTHR23407:SF11">
    <property type="entry name" value="CHROMOSOME UNDETERMINED SCAFFOLD_24, WHOLE GENOME SHOTGUN SEQUENCE"/>
    <property type="match status" value="1"/>
</dbReference>
<dbReference type="GO" id="GO:0046872">
    <property type="term" value="F:metal ion binding"/>
    <property type="evidence" value="ECO:0007669"/>
    <property type="project" value="UniProtKB-KW"/>
</dbReference>
<keyword evidence="1" id="KW-0067">ATP-binding</keyword>
<reference evidence="2 3" key="1">
    <citation type="submission" date="2020-08" db="EMBL/GenBank/DDBJ databases">
        <title>The genome sequence of type strain Novosphingobium piscinae KCTC 42194.</title>
        <authorList>
            <person name="Liu Y."/>
        </authorList>
    </citation>
    <scope>NUCLEOTIDE SEQUENCE [LARGE SCALE GENOMIC DNA]</scope>
    <source>
        <strain evidence="2 3">KCTC 42194</strain>
    </source>
</reference>
<dbReference type="Proteomes" id="UP000551327">
    <property type="component" value="Unassembled WGS sequence"/>
</dbReference>
<gene>
    <name evidence="2" type="ORF">H7F53_03350</name>
</gene>
<accession>A0A7X1FXL0</accession>